<comment type="caution">
    <text evidence="1">The sequence shown here is derived from an EMBL/GenBank/DDBJ whole genome shotgun (WGS) entry which is preliminary data.</text>
</comment>
<proteinExistence type="predicted"/>
<feature type="non-terminal residue" evidence="1">
    <location>
        <position position="79"/>
    </location>
</feature>
<organism evidence="1 2">
    <name type="scientific">Protopolystoma xenopodis</name>
    <dbReference type="NCBI Taxonomy" id="117903"/>
    <lineage>
        <taxon>Eukaryota</taxon>
        <taxon>Metazoa</taxon>
        <taxon>Spiralia</taxon>
        <taxon>Lophotrochozoa</taxon>
        <taxon>Platyhelminthes</taxon>
        <taxon>Monogenea</taxon>
        <taxon>Polyopisthocotylea</taxon>
        <taxon>Polystomatidea</taxon>
        <taxon>Polystomatidae</taxon>
        <taxon>Protopolystoma</taxon>
    </lineage>
</organism>
<dbReference type="AlphaFoldDB" id="A0A3S5AWQ9"/>
<accession>A0A3S5AWQ9</accession>
<dbReference type="Proteomes" id="UP000784294">
    <property type="component" value="Unassembled WGS sequence"/>
</dbReference>
<protein>
    <submittedName>
        <fullName evidence="1">Uncharacterized protein</fullName>
    </submittedName>
</protein>
<name>A0A3S5AWQ9_9PLAT</name>
<evidence type="ECO:0000313" key="1">
    <source>
        <dbReference type="EMBL" id="VEL30538.1"/>
    </source>
</evidence>
<keyword evidence="2" id="KW-1185">Reference proteome</keyword>
<evidence type="ECO:0000313" key="2">
    <source>
        <dbReference type="Proteomes" id="UP000784294"/>
    </source>
</evidence>
<sequence>MLSAKSFSLVYVVLKNTHSIQINEGRERLDALGREIGVQRVEKARLLSQQQHDRDTFVMEKHLITLEQEAKRTEIRENQ</sequence>
<gene>
    <name evidence="1" type="ORF">PXEA_LOCUS23978</name>
</gene>
<reference evidence="1" key="1">
    <citation type="submission" date="2018-11" db="EMBL/GenBank/DDBJ databases">
        <authorList>
            <consortium name="Pathogen Informatics"/>
        </authorList>
    </citation>
    <scope>NUCLEOTIDE SEQUENCE</scope>
</reference>
<dbReference type="EMBL" id="CAAALY010113039">
    <property type="protein sequence ID" value="VEL30538.1"/>
    <property type="molecule type" value="Genomic_DNA"/>
</dbReference>